<evidence type="ECO:0000259" key="1">
    <source>
        <dbReference type="Pfam" id="PF06904"/>
    </source>
</evidence>
<sequence>MVVLVFGFAALSVFAFPYLPDRYDPSTPIDLTTEATFVTPLKLARINRSYPACVNAVRAAGFKVEADTIDSSRPGCGMAQGLHLKQSNFVYAGGGSIRLTCPVMASLVRWELHVVAPLARKHLGSEVARVVHFGTYSCRNVNGALTGRLSAHARAEAIDIAGFILADGREVSLLRDWDGGGDKAAFLRAVRDGSCDVFRTVLSPDYNERHRDHFHFERGRWGICR</sequence>
<reference evidence="2 3" key="1">
    <citation type="journal article" date="2016" name="Int. J. Syst. Evol. Microbiol.">
        <title>Pyruvatibacter mobilis gen. nov., sp. nov., a marine bacterium from the culture broth of Picochlorum sp. 122.</title>
        <authorList>
            <person name="Wang G."/>
            <person name="Tang M."/>
            <person name="Wu H."/>
            <person name="Dai S."/>
            <person name="Li T."/>
            <person name="Chen C."/>
            <person name="He H."/>
            <person name="Fan J."/>
            <person name="Xiang W."/>
            <person name="Li X."/>
        </authorList>
    </citation>
    <scope>NUCLEOTIDE SEQUENCE [LARGE SCALE GENOMIC DNA]</scope>
    <source>
        <strain evidence="2 3">GYP-11</strain>
    </source>
</reference>
<gene>
    <name evidence="2" type="ORF">GTQ45_05810</name>
</gene>
<comment type="caution">
    <text evidence="2">The sequence shown here is derived from an EMBL/GenBank/DDBJ whole genome shotgun (WGS) entry which is preliminary data.</text>
</comment>
<dbReference type="AlphaFoldDB" id="A0A845Q9C8"/>
<dbReference type="EMBL" id="WXYQ01000004">
    <property type="protein sequence ID" value="NBG95243.1"/>
    <property type="molecule type" value="Genomic_DNA"/>
</dbReference>
<dbReference type="Pfam" id="PF06904">
    <property type="entry name" value="Extensin-like_C"/>
    <property type="match status" value="1"/>
</dbReference>
<dbReference type="OrthoDB" id="9809788at2"/>
<accession>A0A845Q9C8</accession>
<proteinExistence type="predicted"/>
<dbReference type="InterPro" id="IPR009683">
    <property type="entry name" value="Extensin-like_C"/>
</dbReference>
<organism evidence="2 3">
    <name type="scientific">Pyruvatibacter mobilis</name>
    <dbReference type="NCBI Taxonomy" id="1712261"/>
    <lineage>
        <taxon>Bacteria</taxon>
        <taxon>Pseudomonadati</taxon>
        <taxon>Pseudomonadota</taxon>
        <taxon>Alphaproteobacteria</taxon>
        <taxon>Hyphomicrobiales</taxon>
        <taxon>Parvibaculaceae</taxon>
        <taxon>Pyruvatibacter</taxon>
    </lineage>
</organism>
<dbReference type="Proteomes" id="UP000470384">
    <property type="component" value="Unassembled WGS sequence"/>
</dbReference>
<protein>
    <submittedName>
        <fullName evidence="2">Extensin</fullName>
    </submittedName>
</protein>
<feature type="domain" description="Extensin-like C-terminal" evidence="1">
    <location>
        <begin position="52"/>
        <end position="225"/>
    </location>
</feature>
<evidence type="ECO:0000313" key="2">
    <source>
        <dbReference type="EMBL" id="NBG95243.1"/>
    </source>
</evidence>
<keyword evidence="3" id="KW-1185">Reference proteome</keyword>
<name>A0A845Q9C8_9HYPH</name>
<evidence type="ECO:0000313" key="3">
    <source>
        <dbReference type="Proteomes" id="UP000470384"/>
    </source>
</evidence>